<organism evidence="3 4">
    <name type="scientific">Nitzschia inconspicua</name>
    <dbReference type="NCBI Taxonomy" id="303405"/>
    <lineage>
        <taxon>Eukaryota</taxon>
        <taxon>Sar</taxon>
        <taxon>Stramenopiles</taxon>
        <taxon>Ochrophyta</taxon>
        <taxon>Bacillariophyta</taxon>
        <taxon>Bacillariophyceae</taxon>
        <taxon>Bacillariophycidae</taxon>
        <taxon>Bacillariales</taxon>
        <taxon>Bacillariaceae</taxon>
        <taxon>Nitzschia</taxon>
    </lineage>
</organism>
<proteinExistence type="predicted"/>
<dbReference type="GO" id="GO:0006629">
    <property type="term" value="P:lipid metabolic process"/>
    <property type="evidence" value="ECO:0007669"/>
    <property type="project" value="InterPro"/>
</dbReference>
<protein>
    <submittedName>
        <fullName evidence="3">Lecithin:cholesterol acyltransferase</fullName>
    </submittedName>
</protein>
<dbReference type="EMBL" id="JAGRRH010000020">
    <property type="protein sequence ID" value="KAG7348284.1"/>
    <property type="molecule type" value="Genomic_DNA"/>
</dbReference>
<comment type="caution">
    <text evidence="3">The sequence shown here is derived from an EMBL/GenBank/DDBJ whole genome shotgun (WGS) entry which is preliminary data.</text>
</comment>
<evidence type="ECO:0000313" key="4">
    <source>
        <dbReference type="Proteomes" id="UP000693970"/>
    </source>
</evidence>
<evidence type="ECO:0000313" key="3">
    <source>
        <dbReference type="EMBL" id="KAG7348284.1"/>
    </source>
</evidence>
<feature type="region of interest" description="Disordered" evidence="1">
    <location>
        <begin position="60"/>
        <end position="82"/>
    </location>
</feature>
<dbReference type="OrthoDB" id="42294at2759"/>
<reference evidence="3" key="2">
    <citation type="submission" date="2021-04" db="EMBL/GenBank/DDBJ databases">
        <authorList>
            <person name="Podell S."/>
        </authorList>
    </citation>
    <scope>NUCLEOTIDE SEQUENCE</scope>
    <source>
        <strain evidence="3">Hildebrandi</strain>
    </source>
</reference>
<reference evidence="3" key="1">
    <citation type="journal article" date="2021" name="Sci. Rep.">
        <title>Diploid genomic architecture of Nitzschia inconspicua, an elite biomass production diatom.</title>
        <authorList>
            <person name="Oliver A."/>
            <person name="Podell S."/>
            <person name="Pinowska A."/>
            <person name="Traller J.C."/>
            <person name="Smith S.R."/>
            <person name="McClure R."/>
            <person name="Beliaev A."/>
            <person name="Bohutskyi P."/>
            <person name="Hill E.A."/>
            <person name="Rabines A."/>
            <person name="Zheng H."/>
            <person name="Allen L.Z."/>
            <person name="Kuo A."/>
            <person name="Grigoriev I.V."/>
            <person name="Allen A.E."/>
            <person name="Hazlebeck D."/>
            <person name="Allen E.E."/>
        </authorList>
    </citation>
    <scope>NUCLEOTIDE SEQUENCE</scope>
    <source>
        <strain evidence="3">Hildebrandi</strain>
    </source>
</reference>
<dbReference type="Proteomes" id="UP000693970">
    <property type="component" value="Unassembled WGS sequence"/>
</dbReference>
<keyword evidence="3" id="KW-0012">Acyltransferase</keyword>
<evidence type="ECO:0000313" key="2">
    <source>
        <dbReference type="EMBL" id="KAG7338083.1"/>
    </source>
</evidence>
<dbReference type="Pfam" id="PF02450">
    <property type="entry name" value="LCAT"/>
    <property type="match status" value="2"/>
</dbReference>
<accession>A0A9K3PKI1</accession>
<dbReference type="EMBL" id="JAGRRH010000065">
    <property type="protein sequence ID" value="KAG7338083.1"/>
    <property type="molecule type" value="Genomic_DNA"/>
</dbReference>
<evidence type="ECO:0000256" key="1">
    <source>
        <dbReference type="SAM" id="MobiDB-lite"/>
    </source>
</evidence>
<dbReference type="InterPro" id="IPR003386">
    <property type="entry name" value="LACT/PDAT_acylTrfase"/>
</dbReference>
<dbReference type="GO" id="GO:0008374">
    <property type="term" value="F:O-acyltransferase activity"/>
    <property type="evidence" value="ECO:0007669"/>
    <property type="project" value="InterPro"/>
</dbReference>
<dbReference type="AlphaFoldDB" id="A0A9K3PKI1"/>
<sequence>MPKDSNKELLPILIIPGFMSSGLEIKESSTNPNWVNKRLWLNLGSLGLSAMYFGSAQRRSNKSSPVSRLDTGGMESEEEQQQANYKSGWLHHMMLNSTDLRSDPPGIKVRAIDGLEGVDYLTPGTFTNMVSYVFGPAIIALEKGGYNSTTTNLMASPYDWRLSPDELEKRDKYFTRTMGFVEKLYKDNQKPIILIGHSMGCKNAHYFLNFVERKKGRKWIDQHIHTYMPIGAPHLGAPKALRSTISGDKMSLDTFLNDEEALVLGRSFGSGPWLLPTDLPDGVPASCYIRPHGVLGVSFPNAVNTNPLVEKRETLNRPNRYQMQVIARGFHDDAEEKHMVRTPFHRIDADLGRDVVVFRDQMSFATHPKPLTGANLQFLLYEPGLAAAKKEKEKFNPLKCILCCLCFCFWPCVLVVRILKCLTCGIVRGATLAADAIVSTTGSGSTLAFSESIKVPKAVWKGQEVTIKVPMYHVDDYGAVERTLCCTYDVRPRTVDVFVKLKWHPFVNTKSFRRKCSSICQPSTNAPHLPVKRKGQDYHEFPGYDLMEREGLGYMLDFVKQAYDGDKLLPRSLSSVDPPPVNRVHAIYGINLPTEIGAIYKRQDTCLTENRLESLYTPDRRSHIDTKTGYIISAGVLMETPKTKQSVAKNRQVSGDGTVPYWSLQHCKTWDSRDRMVSVVELEKAEHRDILADSRFHAEVLRYSSQHAQMGTTYQYAEA</sequence>
<gene>
    <name evidence="3" type="ORF">IV203_016989</name>
    <name evidence="2" type="ORF">IV203_017499</name>
</gene>
<name>A0A9K3PKI1_9STRA</name>
<keyword evidence="3" id="KW-0808">Transferase</keyword>
<dbReference type="PANTHER" id="PTHR11440">
    <property type="entry name" value="LECITHIN-CHOLESTEROL ACYLTRANSFERASE-RELATED"/>
    <property type="match status" value="1"/>
</dbReference>
<keyword evidence="4" id="KW-1185">Reference proteome</keyword>